<dbReference type="EMBL" id="CP021780">
    <property type="protein sequence ID" value="ASA23114.1"/>
    <property type="molecule type" value="Genomic_DNA"/>
</dbReference>
<dbReference type="AlphaFoldDB" id="A0A2Z2KBK6"/>
<proteinExistence type="predicted"/>
<organism evidence="2 3">
    <name type="scientific">Paenibacillus donghaensis</name>
    <dbReference type="NCBI Taxonomy" id="414771"/>
    <lineage>
        <taxon>Bacteria</taxon>
        <taxon>Bacillati</taxon>
        <taxon>Bacillota</taxon>
        <taxon>Bacilli</taxon>
        <taxon>Bacillales</taxon>
        <taxon>Paenibacillaceae</taxon>
        <taxon>Paenibacillus</taxon>
    </lineage>
</organism>
<dbReference type="KEGG" id="pdh:B9T62_21305"/>
<gene>
    <name evidence="2" type="ORF">B9T62_21305</name>
</gene>
<evidence type="ECO:0000313" key="2">
    <source>
        <dbReference type="EMBL" id="ASA23114.1"/>
    </source>
</evidence>
<protein>
    <submittedName>
        <fullName evidence="2">Uncharacterized protein</fullName>
    </submittedName>
</protein>
<dbReference type="OrthoDB" id="2988117at2"/>
<keyword evidence="3" id="KW-1185">Reference proteome</keyword>
<dbReference type="Proteomes" id="UP000249890">
    <property type="component" value="Chromosome"/>
</dbReference>
<keyword evidence="1" id="KW-0472">Membrane</keyword>
<reference evidence="2 3" key="1">
    <citation type="submission" date="2017-06" db="EMBL/GenBank/DDBJ databases">
        <title>Complete genome sequence of Paenibacillus donghaensis KCTC 13049T isolated from East Sea sediment, South Korea.</title>
        <authorList>
            <person name="Jung B.K."/>
            <person name="Hong S.-J."/>
            <person name="Shin J.-H."/>
        </authorList>
    </citation>
    <scope>NUCLEOTIDE SEQUENCE [LARGE SCALE GENOMIC DNA]</scope>
    <source>
        <strain evidence="2 3">KCTC 13049</strain>
    </source>
</reference>
<evidence type="ECO:0000256" key="1">
    <source>
        <dbReference type="SAM" id="Phobius"/>
    </source>
</evidence>
<feature type="transmembrane region" description="Helical" evidence="1">
    <location>
        <begin position="7"/>
        <end position="29"/>
    </location>
</feature>
<sequence>MAGSSDTAVMALIGVALIVFVIYRIYIWLQNSPRSFLKDRIPINKVILPSPSLVVLEEAGYEVIGGKLKIPLSFNVDGTQLYSRLFIDYIATKEEGSLYLVLLARPRKPLDFTGSGLRDSLLPFLLIYPECSGVLYVHPSTGVIQVIRLGRDDGESN</sequence>
<name>A0A2Z2KBK6_9BACL</name>
<evidence type="ECO:0000313" key="3">
    <source>
        <dbReference type="Proteomes" id="UP000249890"/>
    </source>
</evidence>
<keyword evidence="1" id="KW-0812">Transmembrane</keyword>
<accession>A0A2Z2KBK6</accession>
<dbReference type="RefSeq" id="WP_087917109.1">
    <property type="nucleotide sequence ID" value="NZ_CP021780.1"/>
</dbReference>
<keyword evidence="1" id="KW-1133">Transmembrane helix</keyword>